<protein>
    <submittedName>
        <fullName evidence="2">Uncharacterized protein</fullName>
    </submittedName>
</protein>
<evidence type="ECO:0000313" key="2">
    <source>
        <dbReference type="EMBL" id="KAG0588278.1"/>
    </source>
</evidence>
<dbReference type="Proteomes" id="UP000822688">
    <property type="component" value="Chromosome 2"/>
</dbReference>
<sequence>MDFYDRHIGRRSLRIRPRPAPRLLHSGRVELDARKRLRMLRPIKGQERGLRVPRPAQSGRHDQRVRSSDHASVRQTMARAQHAGHLLGARRLCSEWSKQPALAPARQRDFLLPGGDAPRGLRGLDRE</sequence>
<feature type="compositionally biased region" description="Basic and acidic residues" evidence="1">
    <location>
        <begin position="59"/>
        <end position="71"/>
    </location>
</feature>
<name>A0A8T0IZX0_CERPU</name>
<keyword evidence="3" id="KW-1185">Reference proteome</keyword>
<accession>A0A8T0IZX0</accession>
<evidence type="ECO:0000256" key="1">
    <source>
        <dbReference type="SAM" id="MobiDB-lite"/>
    </source>
</evidence>
<reference evidence="2" key="1">
    <citation type="submission" date="2020-06" db="EMBL/GenBank/DDBJ databases">
        <title>WGS assembly of Ceratodon purpureus strain R40.</title>
        <authorList>
            <person name="Carey S.B."/>
            <person name="Jenkins J."/>
            <person name="Shu S."/>
            <person name="Lovell J.T."/>
            <person name="Sreedasyam A."/>
            <person name="Maumus F."/>
            <person name="Tiley G.P."/>
            <person name="Fernandez-Pozo N."/>
            <person name="Barry K."/>
            <person name="Chen C."/>
            <person name="Wang M."/>
            <person name="Lipzen A."/>
            <person name="Daum C."/>
            <person name="Saski C.A."/>
            <person name="Payton A.C."/>
            <person name="Mcbreen J.C."/>
            <person name="Conrad R.E."/>
            <person name="Kollar L.M."/>
            <person name="Olsson S."/>
            <person name="Huttunen S."/>
            <person name="Landis J.B."/>
            <person name="Wickett N.J."/>
            <person name="Johnson M.G."/>
            <person name="Rensing S.A."/>
            <person name="Grimwood J."/>
            <person name="Schmutz J."/>
            <person name="Mcdaniel S.F."/>
        </authorList>
    </citation>
    <scope>NUCLEOTIDE SEQUENCE</scope>
    <source>
        <strain evidence="2">R40</strain>
    </source>
</reference>
<feature type="region of interest" description="Disordered" evidence="1">
    <location>
        <begin position="42"/>
        <end position="71"/>
    </location>
</feature>
<dbReference type="EMBL" id="CM026422">
    <property type="protein sequence ID" value="KAG0588278.1"/>
    <property type="molecule type" value="Genomic_DNA"/>
</dbReference>
<dbReference type="AlphaFoldDB" id="A0A8T0IZX0"/>
<comment type="caution">
    <text evidence="2">The sequence shown here is derived from an EMBL/GenBank/DDBJ whole genome shotgun (WGS) entry which is preliminary data.</text>
</comment>
<organism evidence="2 3">
    <name type="scientific">Ceratodon purpureus</name>
    <name type="common">Fire moss</name>
    <name type="synonym">Dicranum purpureum</name>
    <dbReference type="NCBI Taxonomy" id="3225"/>
    <lineage>
        <taxon>Eukaryota</taxon>
        <taxon>Viridiplantae</taxon>
        <taxon>Streptophyta</taxon>
        <taxon>Embryophyta</taxon>
        <taxon>Bryophyta</taxon>
        <taxon>Bryophytina</taxon>
        <taxon>Bryopsida</taxon>
        <taxon>Dicranidae</taxon>
        <taxon>Pseudoditrichales</taxon>
        <taxon>Ditrichaceae</taxon>
        <taxon>Ceratodon</taxon>
    </lineage>
</organism>
<gene>
    <name evidence="2" type="ORF">KC19_2G231200</name>
</gene>
<proteinExistence type="predicted"/>
<evidence type="ECO:0000313" key="3">
    <source>
        <dbReference type="Proteomes" id="UP000822688"/>
    </source>
</evidence>
<feature type="region of interest" description="Disordered" evidence="1">
    <location>
        <begin position="104"/>
        <end position="127"/>
    </location>
</feature>